<dbReference type="OrthoDB" id="957653at2"/>
<dbReference type="AlphaFoldDB" id="A0A1G7UM25"/>
<keyword evidence="2" id="KW-1185">Reference proteome</keyword>
<reference evidence="2" key="1">
    <citation type="submission" date="2016-10" db="EMBL/GenBank/DDBJ databases">
        <authorList>
            <person name="Varghese N."/>
            <person name="Submissions S."/>
        </authorList>
    </citation>
    <scope>NUCLEOTIDE SEQUENCE [LARGE SCALE GENOMIC DNA]</scope>
    <source>
        <strain evidence="2">DSM 25329</strain>
    </source>
</reference>
<evidence type="ECO:0000313" key="2">
    <source>
        <dbReference type="Proteomes" id="UP000198748"/>
    </source>
</evidence>
<dbReference type="Proteomes" id="UP000198748">
    <property type="component" value="Unassembled WGS sequence"/>
</dbReference>
<gene>
    <name evidence="1" type="ORF">SAMN04487996_11942</name>
</gene>
<evidence type="ECO:0000313" key="1">
    <source>
        <dbReference type="EMBL" id="SDG48537.1"/>
    </source>
</evidence>
<dbReference type="EMBL" id="FNAN01000019">
    <property type="protein sequence ID" value="SDG48537.1"/>
    <property type="molecule type" value="Genomic_DNA"/>
</dbReference>
<proteinExistence type="predicted"/>
<organism evidence="1 2">
    <name type="scientific">Dyadobacter soli</name>
    <dbReference type="NCBI Taxonomy" id="659014"/>
    <lineage>
        <taxon>Bacteria</taxon>
        <taxon>Pseudomonadati</taxon>
        <taxon>Bacteroidota</taxon>
        <taxon>Cytophagia</taxon>
        <taxon>Cytophagales</taxon>
        <taxon>Spirosomataceae</taxon>
        <taxon>Dyadobacter</taxon>
    </lineage>
</organism>
<name>A0A1G7UM25_9BACT</name>
<sequence length="127" mass="14329">MMEIGTIKAVHIYTHRRLYVTAELELNLKGVKYTFGGRDVFVSGMNGGGSADAPYLGRFLFRCMEICHVDNWDQLKSSKVLVEIQHGKVVAIANVSGSNWFNPAKEFEAMEQEKEQIESAFRDNPKS</sequence>
<protein>
    <submittedName>
        <fullName evidence="1">Uncharacterized protein</fullName>
    </submittedName>
</protein>
<dbReference type="RefSeq" id="WP_090156239.1">
    <property type="nucleotide sequence ID" value="NZ_FNAN01000019.1"/>
</dbReference>
<accession>A0A1G7UM25</accession>